<accession>A0A941JNP3</accession>
<dbReference type="EMBL" id="JADQBC010000004">
    <property type="protein sequence ID" value="MBR8826483.1"/>
    <property type="molecule type" value="Genomic_DNA"/>
</dbReference>
<keyword evidence="2" id="KW-0808">Transferase</keyword>
<dbReference type="CDD" id="cd06438">
    <property type="entry name" value="EpsO_like"/>
    <property type="match status" value="1"/>
</dbReference>
<keyword evidence="1" id="KW-0812">Transmembrane</keyword>
<dbReference type="SUPFAM" id="SSF53448">
    <property type="entry name" value="Nucleotide-diphospho-sugar transferases"/>
    <property type="match status" value="1"/>
</dbReference>
<feature type="transmembrane region" description="Helical" evidence="1">
    <location>
        <begin position="291"/>
        <end position="313"/>
    </location>
</feature>
<organism evidence="2 3">
    <name type="scientific">Gomphosphaeria aponina SAG 52.96 = DSM 107014</name>
    <dbReference type="NCBI Taxonomy" id="1521640"/>
    <lineage>
        <taxon>Bacteria</taxon>
        <taxon>Bacillati</taxon>
        <taxon>Cyanobacteriota</taxon>
        <taxon>Cyanophyceae</taxon>
        <taxon>Oscillatoriophycideae</taxon>
        <taxon>Chroococcales</taxon>
        <taxon>Gomphosphaeriaceae</taxon>
        <taxon>Gomphosphaeria</taxon>
    </lineage>
</organism>
<dbReference type="Pfam" id="PF13641">
    <property type="entry name" value="Glyco_tranf_2_3"/>
    <property type="match status" value="1"/>
</dbReference>
<comment type="caution">
    <text evidence="2">The sequence shown here is derived from an EMBL/GenBank/DDBJ whole genome shotgun (WGS) entry which is preliminary data.</text>
</comment>
<dbReference type="InterPro" id="IPR050256">
    <property type="entry name" value="Glycosyltransferase_2"/>
</dbReference>
<reference evidence="2" key="1">
    <citation type="submission" date="2021-02" db="EMBL/GenBank/DDBJ databases">
        <title>Metagenome analyses of Stigonema ocellatum DSM 106950, Chlorogloea purpurea SAG 13.99 and Gomphosphaeria aponina DSM 107014.</title>
        <authorList>
            <person name="Marter P."/>
            <person name="Huang S."/>
        </authorList>
    </citation>
    <scope>NUCLEOTIDE SEQUENCE</scope>
    <source>
        <strain evidence="2">JP213</strain>
    </source>
</reference>
<dbReference type="Gene3D" id="3.90.550.10">
    <property type="entry name" value="Spore Coat Polysaccharide Biosynthesis Protein SpsA, Chain A"/>
    <property type="match status" value="1"/>
</dbReference>
<dbReference type="InterPro" id="IPR029044">
    <property type="entry name" value="Nucleotide-diphossugar_trans"/>
</dbReference>
<gene>
    <name evidence="2" type="ORF">DSM107014_01020</name>
</gene>
<dbReference type="Proteomes" id="UP000767446">
    <property type="component" value="Unassembled WGS sequence"/>
</dbReference>
<dbReference type="PANTHER" id="PTHR48090:SF6">
    <property type="entry name" value="SLR5056 PROTEIN"/>
    <property type="match status" value="1"/>
</dbReference>
<protein>
    <submittedName>
        <fullName evidence="2">Glycosyltransferase</fullName>
        <ecNumber evidence="2">2.4.-.-</ecNumber>
    </submittedName>
</protein>
<keyword evidence="1" id="KW-0472">Membrane</keyword>
<evidence type="ECO:0000313" key="2">
    <source>
        <dbReference type="EMBL" id="MBR8826483.1"/>
    </source>
</evidence>
<dbReference type="PANTHER" id="PTHR48090">
    <property type="entry name" value="UNDECAPRENYL-PHOSPHATE 4-DEOXY-4-FORMAMIDO-L-ARABINOSE TRANSFERASE-RELATED"/>
    <property type="match status" value="1"/>
</dbReference>
<keyword evidence="1" id="KW-1133">Transmembrane helix</keyword>
<dbReference type="AlphaFoldDB" id="A0A941JNP3"/>
<evidence type="ECO:0000256" key="1">
    <source>
        <dbReference type="SAM" id="Phobius"/>
    </source>
</evidence>
<dbReference type="GO" id="GO:0016757">
    <property type="term" value="F:glycosyltransferase activity"/>
    <property type="evidence" value="ECO:0007669"/>
    <property type="project" value="UniProtKB-KW"/>
</dbReference>
<keyword evidence="2" id="KW-0328">Glycosyltransferase</keyword>
<sequence length="394" mass="43618">MTILIEIILLLIAGVLLVPSVVLLIECLAALFPFPADTIGERPSSIAVLVPAHNESAGIARTLKSILPQLNSGDRLITIADNCTDETAAIARKLEGVSVIERENPDLRGKGYAVDFGLRYLESQPPDVVVMVDADCIVEENTIDRIARVAWKNTRPVQGIYLMDVPPNPTPKDAVSALALVVKNSVRQVGLARLGLPCLLTGSGMAFPWEIINQVSFANSKTVDDMQLGLDLAIAGYPPLHCHSGQVTGRLMEQQFAKSQRSRWEHGHIETILTETPRLLRAAFRQKRWDLVAIALELFIPPLSLFLIFWLFATGSALLATTIGVSFIPFIIFAWVGILIFLAIFIAWAKFGRNNISLVTLLSAPFYVLWKFPLYLAFFFQRQSRWTKTERDAG</sequence>
<name>A0A941JNP3_9CHRO</name>
<dbReference type="EC" id="2.4.-.-" evidence="2"/>
<feature type="transmembrane region" description="Helical" evidence="1">
    <location>
        <begin position="325"/>
        <end position="349"/>
    </location>
</feature>
<feature type="transmembrane region" description="Helical" evidence="1">
    <location>
        <begin position="355"/>
        <end position="380"/>
    </location>
</feature>
<proteinExistence type="predicted"/>
<evidence type="ECO:0000313" key="3">
    <source>
        <dbReference type="Proteomes" id="UP000767446"/>
    </source>
</evidence>